<organism evidence="2 3">
    <name type="scientific">Paraconexibacter antarcticus</name>
    <dbReference type="NCBI Taxonomy" id="2949664"/>
    <lineage>
        <taxon>Bacteria</taxon>
        <taxon>Bacillati</taxon>
        <taxon>Actinomycetota</taxon>
        <taxon>Thermoleophilia</taxon>
        <taxon>Solirubrobacterales</taxon>
        <taxon>Paraconexibacteraceae</taxon>
        <taxon>Paraconexibacter</taxon>
    </lineage>
</organism>
<dbReference type="RefSeq" id="WP_254571620.1">
    <property type="nucleotide sequence ID" value="NZ_CP098502.1"/>
</dbReference>
<dbReference type="EMBL" id="CP098502">
    <property type="protein sequence ID" value="UTI64928.1"/>
    <property type="molecule type" value="Genomic_DNA"/>
</dbReference>
<sequence length="531" mass="53663">MNRPRVLAVLALVVAFSGAGLTAVWLSAGDSPKKAVKTVTIRDPLAEALRQVPRTAPLVAVIDTDTGTGPLRQTLDLLGRLPGADTLAKAADAFVSGHTGLSLTSDLQALAGEPLVIAKNGTSAKAPVTAAMVVPDEATLTSIVEGQVSQGTLTPAGGYRTAALYTRAGADGGGAIAQRDRLLVFASDLGSLRSALKRGARRSGGGPSGLTRPAFTARADSGANPSAAVARIAISGPALKTVLAGRFPRIDGMPWVAAIQGAGVGVTATSDGLRLQARIRTDDSIAAESDLPIVTGPASPVPVGDGDVKIAVRNLAQPIFFALKAIRLTKPDLLKPYDSVTGLLAKFAQVDIEDDILATLTGTSTVTFPGDGHVTLRAETNNADGVRGALMKLRRIGQLAGLAGSLGLGSLGVDTGGGLSVDQPADDTYTIKKDGSPIAVVGLRDDILVASTDPAANVDDIAGAFPEGGEVTGRGAFVATATSAALADRLVPLLGLPDQARVVLAALGTVTVSARAGVRSLSLRVDVPVQG</sequence>
<feature type="region of interest" description="Disordered" evidence="1">
    <location>
        <begin position="196"/>
        <end position="218"/>
    </location>
</feature>
<name>A0ABY5DSC6_9ACTN</name>
<keyword evidence="3" id="KW-1185">Reference proteome</keyword>
<accession>A0ABY5DSC6</accession>
<evidence type="ECO:0000256" key="1">
    <source>
        <dbReference type="SAM" id="MobiDB-lite"/>
    </source>
</evidence>
<reference evidence="2 3" key="1">
    <citation type="submission" date="2022-06" db="EMBL/GenBank/DDBJ databases">
        <title>Paraconexibacter antarcticus.</title>
        <authorList>
            <person name="Kim C.S."/>
        </authorList>
    </citation>
    <scope>NUCLEOTIDE SEQUENCE [LARGE SCALE GENOMIC DNA]</scope>
    <source>
        <strain evidence="2 3">02-257</strain>
    </source>
</reference>
<evidence type="ECO:0008006" key="4">
    <source>
        <dbReference type="Google" id="ProtNLM"/>
    </source>
</evidence>
<gene>
    <name evidence="2" type="ORF">NBH00_01670</name>
</gene>
<protein>
    <recommendedName>
        <fullName evidence="4">DUF3352 domain-containing protein</fullName>
    </recommendedName>
</protein>
<evidence type="ECO:0000313" key="3">
    <source>
        <dbReference type="Proteomes" id="UP001056035"/>
    </source>
</evidence>
<evidence type="ECO:0000313" key="2">
    <source>
        <dbReference type="EMBL" id="UTI64928.1"/>
    </source>
</evidence>
<dbReference type="Proteomes" id="UP001056035">
    <property type="component" value="Chromosome"/>
</dbReference>
<proteinExistence type="predicted"/>